<evidence type="ECO:0000256" key="2">
    <source>
        <dbReference type="ARBA" id="ARBA00023125"/>
    </source>
</evidence>
<dbReference type="PANTHER" id="PTHR30146:SF109">
    <property type="entry name" value="HTH-TYPE TRANSCRIPTIONAL REGULATOR GALS"/>
    <property type="match status" value="1"/>
</dbReference>
<dbReference type="InterPro" id="IPR046335">
    <property type="entry name" value="LacI/GalR-like_sensor"/>
</dbReference>
<dbReference type="STRING" id="474960.SAMN05216180_0131"/>
<evidence type="ECO:0000256" key="1">
    <source>
        <dbReference type="ARBA" id="ARBA00023015"/>
    </source>
</evidence>
<dbReference type="InterPro" id="IPR000843">
    <property type="entry name" value="HTH_LacI"/>
</dbReference>
<accession>A0A1H7YMY4</accession>
<sequence>MAATMKDIANYTGLGLATISKYFNGGNVLEKNKVAIEQAIEKLDFTVNEFARGLKTSKSKTVGVIIPELSNIFVTNIITIIEDILRKKGYGVIVCDCRTDETLERESVQFLVNKMVDGIINMPVCKDGEHLEPALAKNIPVVLIDRMINNLKARVDAVVVDNVSASEKATCHLIENGHQKIGIVIGPREIFTSQQRLLGYNQAFIKNGLIPDNGLVEYSDYTVQGGYESMKLMLARHSDLTAVFVTNYEMTLGAIIAINELGIKLPQELSVIGFDNMQLSQVVKPKLTIITQPLEEIGEQVAKVMLSRLLSNGDYQPDIITLSTQLQLGESVNMPNK</sequence>
<keyword evidence="6" id="KW-1185">Reference proteome</keyword>
<protein>
    <submittedName>
        <fullName evidence="5">Transcriptional regulator, LacI family</fullName>
    </submittedName>
</protein>
<proteinExistence type="predicted"/>
<dbReference type="Gene3D" id="1.10.260.40">
    <property type="entry name" value="lambda repressor-like DNA-binding domains"/>
    <property type="match status" value="1"/>
</dbReference>
<dbReference type="EMBL" id="FOCG01000001">
    <property type="protein sequence ID" value="SEM47345.1"/>
    <property type="molecule type" value="Genomic_DNA"/>
</dbReference>
<dbReference type="InterPro" id="IPR028082">
    <property type="entry name" value="Peripla_BP_I"/>
</dbReference>
<name>A0A1H7YMY4_9FIRM</name>
<dbReference type="GO" id="GO:0003700">
    <property type="term" value="F:DNA-binding transcription factor activity"/>
    <property type="evidence" value="ECO:0007669"/>
    <property type="project" value="TreeGrafter"/>
</dbReference>
<evidence type="ECO:0000259" key="4">
    <source>
        <dbReference type="PROSITE" id="PS50932"/>
    </source>
</evidence>
<keyword evidence="2" id="KW-0238">DNA-binding</keyword>
<dbReference type="AlphaFoldDB" id="A0A1H7YMY4"/>
<keyword evidence="3" id="KW-0804">Transcription</keyword>
<dbReference type="SUPFAM" id="SSF47413">
    <property type="entry name" value="lambda repressor-like DNA-binding domains"/>
    <property type="match status" value="1"/>
</dbReference>
<dbReference type="Proteomes" id="UP000199158">
    <property type="component" value="Unassembled WGS sequence"/>
</dbReference>
<dbReference type="SUPFAM" id="SSF53822">
    <property type="entry name" value="Periplasmic binding protein-like I"/>
    <property type="match status" value="1"/>
</dbReference>
<dbReference type="Gene3D" id="3.40.50.2300">
    <property type="match status" value="2"/>
</dbReference>
<feature type="domain" description="HTH lacI-type" evidence="4">
    <location>
        <begin position="3"/>
        <end position="56"/>
    </location>
</feature>
<evidence type="ECO:0000313" key="5">
    <source>
        <dbReference type="EMBL" id="SEM47345.1"/>
    </source>
</evidence>
<dbReference type="CDD" id="cd06267">
    <property type="entry name" value="PBP1_LacI_sugar_binding-like"/>
    <property type="match status" value="1"/>
</dbReference>
<dbReference type="SMART" id="SM00354">
    <property type="entry name" value="HTH_LACI"/>
    <property type="match status" value="1"/>
</dbReference>
<evidence type="ECO:0000256" key="3">
    <source>
        <dbReference type="ARBA" id="ARBA00023163"/>
    </source>
</evidence>
<dbReference type="GO" id="GO:0000976">
    <property type="term" value="F:transcription cis-regulatory region binding"/>
    <property type="evidence" value="ECO:0007669"/>
    <property type="project" value="TreeGrafter"/>
</dbReference>
<dbReference type="OrthoDB" id="308642at2"/>
<dbReference type="PANTHER" id="PTHR30146">
    <property type="entry name" value="LACI-RELATED TRANSCRIPTIONAL REPRESSOR"/>
    <property type="match status" value="1"/>
</dbReference>
<gene>
    <name evidence="5" type="ORF">SAMN05216180_0131</name>
</gene>
<evidence type="ECO:0000313" key="6">
    <source>
        <dbReference type="Proteomes" id="UP000199158"/>
    </source>
</evidence>
<reference evidence="5 6" key="1">
    <citation type="submission" date="2016-10" db="EMBL/GenBank/DDBJ databases">
        <authorList>
            <person name="de Groot N.N."/>
        </authorList>
    </citation>
    <scope>NUCLEOTIDE SEQUENCE [LARGE SCALE GENOMIC DNA]</scope>
    <source>
        <strain evidence="5 6">CGMCC 1.5070</strain>
    </source>
</reference>
<dbReference type="PROSITE" id="PS50932">
    <property type="entry name" value="HTH_LACI_2"/>
    <property type="match status" value="1"/>
</dbReference>
<dbReference type="RefSeq" id="WP_092750641.1">
    <property type="nucleotide sequence ID" value="NZ_FOCG01000001.1"/>
</dbReference>
<dbReference type="InterPro" id="IPR010982">
    <property type="entry name" value="Lambda_DNA-bd_dom_sf"/>
</dbReference>
<dbReference type="Pfam" id="PF13377">
    <property type="entry name" value="Peripla_BP_3"/>
    <property type="match status" value="1"/>
</dbReference>
<keyword evidence="1" id="KW-0805">Transcription regulation</keyword>
<organism evidence="5 6">
    <name type="scientific">Hydrogenoanaerobacterium saccharovorans</name>
    <dbReference type="NCBI Taxonomy" id="474960"/>
    <lineage>
        <taxon>Bacteria</taxon>
        <taxon>Bacillati</taxon>
        <taxon>Bacillota</taxon>
        <taxon>Clostridia</taxon>
        <taxon>Eubacteriales</taxon>
        <taxon>Oscillospiraceae</taxon>
        <taxon>Hydrogenoanaerobacterium</taxon>
    </lineage>
</organism>